<comment type="subcellular location">
    <subcellularLocation>
        <location evidence="1">Membrane</location>
        <topology evidence="1">Multi-pass membrane protein</topology>
    </subcellularLocation>
</comment>
<organism evidence="6 7">
    <name type="scientific">candidate division MSBL1 archaeon SCGC-AAA261F19</name>
    <dbReference type="NCBI Taxonomy" id="1698275"/>
    <lineage>
        <taxon>Archaea</taxon>
        <taxon>Methanobacteriati</taxon>
        <taxon>Methanobacteriota</taxon>
        <taxon>candidate division MSBL1</taxon>
    </lineage>
</organism>
<evidence type="ECO:0000256" key="4">
    <source>
        <dbReference type="ARBA" id="ARBA00023136"/>
    </source>
</evidence>
<dbReference type="GO" id="GO:0008514">
    <property type="term" value="F:organic anion transmembrane transporter activity"/>
    <property type="evidence" value="ECO:0007669"/>
    <property type="project" value="UniProtKB-ARBA"/>
</dbReference>
<protein>
    <recommendedName>
        <fullName evidence="8">Anion transporter</fullName>
    </recommendedName>
</protein>
<dbReference type="GO" id="GO:1905039">
    <property type="term" value="P:carboxylic acid transmembrane transport"/>
    <property type="evidence" value="ECO:0007669"/>
    <property type="project" value="UniProtKB-ARBA"/>
</dbReference>
<feature type="transmembrane region" description="Helical" evidence="5">
    <location>
        <begin position="416"/>
        <end position="441"/>
    </location>
</feature>
<feature type="transmembrane region" description="Helical" evidence="5">
    <location>
        <begin position="453"/>
        <end position="473"/>
    </location>
</feature>
<gene>
    <name evidence="6" type="ORF">AKJ45_00370</name>
</gene>
<evidence type="ECO:0000256" key="1">
    <source>
        <dbReference type="ARBA" id="ARBA00004141"/>
    </source>
</evidence>
<dbReference type="InterPro" id="IPR001898">
    <property type="entry name" value="SLC13A/DASS"/>
</dbReference>
<feature type="transmembrane region" description="Helical" evidence="5">
    <location>
        <begin position="95"/>
        <end position="117"/>
    </location>
</feature>
<feature type="transmembrane region" description="Helical" evidence="5">
    <location>
        <begin position="286"/>
        <end position="317"/>
    </location>
</feature>
<dbReference type="AlphaFoldDB" id="A0A133VBF3"/>
<reference evidence="6 7" key="1">
    <citation type="journal article" date="2016" name="Sci. Rep.">
        <title>Metabolic traits of an uncultured archaeal lineage -MSBL1- from brine pools of the Red Sea.</title>
        <authorList>
            <person name="Mwirichia R."/>
            <person name="Alam I."/>
            <person name="Rashid M."/>
            <person name="Vinu M."/>
            <person name="Ba-Alawi W."/>
            <person name="Anthony Kamau A."/>
            <person name="Kamanda Ngugi D."/>
            <person name="Goker M."/>
            <person name="Klenk H.P."/>
            <person name="Bajic V."/>
            <person name="Stingl U."/>
        </authorList>
    </citation>
    <scope>NUCLEOTIDE SEQUENCE [LARGE SCALE GENOMIC DNA]</scope>
    <source>
        <strain evidence="6">SCGC-AAA261F19</strain>
    </source>
</reference>
<evidence type="ECO:0000256" key="5">
    <source>
        <dbReference type="SAM" id="Phobius"/>
    </source>
</evidence>
<dbReference type="CDD" id="cd01115">
    <property type="entry name" value="SLC13_permease"/>
    <property type="match status" value="1"/>
</dbReference>
<evidence type="ECO:0000256" key="3">
    <source>
        <dbReference type="ARBA" id="ARBA00022989"/>
    </source>
</evidence>
<dbReference type="PANTHER" id="PTHR10283">
    <property type="entry name" value="SOLUTE CARRIER FAMILY 13 MEMBER"/>
    <property type="match status" value="1"/>
</dbReference>
<feature type="transmembrane region" description="Helical" evidence="5">
    <location>
        <begin position="367"/>
        <end position="383"/>
    </location>
</feature>
<feature type="transmembrane region" description="Helical" evidence="5">
    <location>
        <begin position="54"/>
        <end position="83"/>
    </location>
</feature>
<proteinExistence type="predicted"/>
<evidence type="ECO:0000313" key="7">
    <source>
        <dbReference type="Proteomes" id="UP000070565"/>
    </source>
</evidence>
<evidence type="ECO:0000313" key="6">
    <source>
        <dbReference type="EMBL" id="KXB03779.1"/>
    </source>
</evidence>
<dbReference type="GO" id="GO:0005886">
    <property type="term" value="C:plasma membrane"/>
    <property type="evidence" value="ECO:0007669"/>
    <property type="project" value="TreeGrafter"/>
</dbReference>
<feature type="transmembrane region" description="Helical" evidence="5">
    <location>
        <begin position="183"/>
        <end position="205"/>
    </location>
</feature>
<dbReference type="NCBIfam" id="TIGR00785">
    <property type="entry name" value="dass"/>
    <property type="match status" value="1"/>
</dbReference>
<evidence type="ECO:0008006" key="8">
    <source>
        <dbReference type="Google" id="ProtNLM"/>
    </source>
</evidence>
<dbReference type="EMBL" id="LHXZ01000003">
    <property type="protein sequence ID" value="KXB03779.1"/>
    <property type="molecule type" value="Genomic_DNA"/>
</dbReference>
<dbReference type="PANTHER" id="PTHR10283:SF82">
    <property type="entry name" value="SOLUTE CARRIER FAMILY 13 MEMBER 2"/>
    <property type="match status" value="1"/>
</dbReference>
<sequence>MSEARLMNRIQRWWRGLRPEYRREIYYLFLALAIFFVILLYPNPEGLSVSGQRALAVLAFVTILWVTETFTLGLTALIGVVLLPLLGVLDLQESFIGFGSTALFFLAGALTFSTAMMKTGLHKRVALKIIRKFGRSPSTLIFGVCVLGAFMSMIMPEHAVAAMMLPVLMGILGVSEKGERDNFAIATFLALTYATSVGSIGSLLGGARNVLALGILQMTLGVSVSFLDWMIAGVPIAVTLTIVVYLLLRTVYPWGKVNMTKLKQHLGREVSSMGGISWEEKKAGGIFIFCLALWLTVGTAVGLSIVAIGGMILLVTTRTITWRDIEQDMPWGLLFLYGGALTLSYALTESEAVKYLAINLTEFVGQHPFMVLLALLAMTIILSNAMSNSAATAVILPIAIPTIMSLNSGFSGLLPTYLIAMGSAMAFMLPIATPSAAIAYSSGYIGIKDMIKAGALLNILSICVFMTIGLGWWKLLGIW</sequence>
<dbReference type="Pfam" id="PF00939">
    <property type="entry name" value="Na_sulph_symp"/>
    <property type="match status" value="1"/>
</dbReference>
<evidence type="ECO:0000256" key="2">
    <source>
        <dbReference type="ARBA" id="ARBA00022692"/>
    </source>
</evidence>
<keyword evidence="2 5" id="KW-0812">Transmembrane</keyword>
<keyword evidence="7" id="KW-1185">Reference proteome</keyword>
<feature type="transmembrane region" description="Helical" evidence="5">
    <location>
        <begin position="226"/>
        <end position="248"/>
    </location>
</feature>
<keyword evidence="3 5" id="KW-1133">Transmembrane helix</keyword>
<feature type="transmembrane region" description="Helical" evidence="5">
    <location>
        <begin position="25"/>
        <end position="42"/>
    </location>
</feature>
<accession>A0A133VBF3</accession>
<comment type="caution">
    <text evidence="6">The sequence shown here is derived from an EMBL/GenBank/DDBJ whole genome shotgun (WGS) entry which is preliminary data.</text>
</comment>
<name>A0A133VBF3_9EURY</name>
<dbReference type="Proteomes" id="UP000070565">
    <property type="component" value="Unassembled WGS sequence"/>
</dbReference>
<feature type="transmembrane region" description="Helical" evidence="5">
    <location>
        <begin position="329"/>
        <end position="347"/>
    </location>
</feature>
<feature type="transmembrane region" description="Helical" evidence="5">
    <location>
        <begin position="390"/>
        <end position="410"/>
    </location>
</feature>
<feature type="transmembrane region" description="Helical" evidence="5">
    <location>
        <begin position="138"/>
        <end position="171"/>
    </location>
</feature>
<keyword evidence="4 5" id="KW-0472">Membrane</keyword>